<dbReference type="PRINTS" id="PR00081">
    <property type="entry name" value="GDHRDH"/>
</dbReference>
<dbReference type="InterPro" id="IPR040204">
    <property type="entry name" value="UBR7"/>
</dbReference>
<sequence>MFFPQRVAFGLDHHLQTLSPNTLQVQPNMATEETQALSEYIASQDELVKQAGEALPHQFSNCTYALGPLRQAVYLCLTCPETRGFCAACSIACHPDHEQVELFPKRNFRCDCPTVALAHPCSLHTQSEPSNESNRYGQNFKNQFCRCGRPYDAKTERETMLQCLSCEDWFHESCAGLRTRPEPLDPSATVDAEPPSQDENVDDGASDASSSGLPPPLITADNYDAFVCRACVRTIPTLQRIVGTSNAATVARKDIESPWTVFGGASTANGESADVDIRHTTGDKRRLSPYEPEPAAKRARTESETPSQPSKPCLAPAPIPAIQALYAAADTDWDNALFIGDVFLPEDFRQKWCRCDSCIPSLEAHPYLLEEEETYEPPEDPDSGLSLEELGMRALERLPRDRAIDGILAFNAMRDKLRSYLQPFAEEGKVVGEADVQSFFEELREANNNIYVAGRSAIHELVRLFDLKAPLIWLITGCSSGFGKCLAESAAARGDRVIATARKLESLSHFANTPNITSRVLDVTVGAAAIRSAVAEAVQIWGKLDVVVNNAGSGFPTLIEEGGTDALRKHMEINFFGAMDFLSATVPYLRAQREGTVVVIGSRSAWKPDLPGINPYGASKAAVHALTEGLTGELAPFGVRVLLVEPGAFRTDVARGAVIQGTPIEDYAEIREKVNARFATLHGSEPGDPVKAMEVVVDIVRGEGCAAGRPFPKRIALGEDCERDIRAKLESQAKMLDEWQDVVRSTGIVHG</sequence>
<dbReference type="SMART" id="SM00396">
    <property type="entry name" value="ZnF_UBR1"/>
    <property type="match status" value="1"/>
</dbReference>
<dbReference type="CDD" id="cd19677">
    <property type="entry name" value="UBR-box_UBR7"/>
    <property type="match status" value="1"/>
</dbReference>
<dbReference type="InterPro" id="IPR047506">
    <property type="entry name" value="UBR7-like_UBR-box"/>
</dbReference>
<dbReference type="InterPro" id="IPR011011">
    <property type="entry name" value="Znf_FYVE_PHD"/>
</dbReference>
<evidence type="ECO:0000313" key="8">
    <source>
        <dbReference type="Proteomes" id="UP000815677"/>
    </source>
</evidence>
<evidence type="ECO:0000259" key="6">
    <source>
        <dbReference type="PROSITE" id="PS51157"/>
    </source>
</evidence>
<dbReference type="InterPro" id="IPR001965">
    <property type="entry name" value="Znf_PHD"/>
</dbReference>
<protein>
    <recommendedName>
        <fullName evidence="6">UBR-type domain-containing protein</fullName>
    </recommendedName>
</protein>
<dbReference type="PANTHER" id="PTHR13513">
    <property type="entry name" value="E3 UBIQUITIN-PROTEIN LIGASE UBR7"/>
    <property type="match status" value="1"/>
</dbReference>
<evidence type="ECO:0000256" key="1">
    <source>
        <dbReference type="ARBA" id="ARBA00022723"/>
    </source>
</evidence>
<evidence type="ECO:0000256" key="3">
    <source>
        <dbReference type="ARBA" id="ARBA00022833"/>
    </source>
</evidence>
<keyword evidence="3" id="KW-0862">Zinc</keyword>
<proteinExistence type="predicted"/>
<accession>A0ABQ0M154</accession>
<dbReference type="InterPro" id="IPR019787">
    <property type="entry name" value="Znf_PHD-finger"/>
</dbReference>
<evidence type="ECO:0000256" key="2">
    <source>
        <dbReference type="ARBA" id="ARBA00022771"/>
    </source>
</evidence>
<evidence type="ECO:0000313" key="7">
    <source>
        <dbReference type="EMBL" id="GAT57010.1"/>
    </source>
</evidence>
<dbReference type="Pfam" id="PF00628">
    <property type="entry name" value="PHD"/>
    <property type="match status" value="1"/>
</dbReference>
<keyword evidence="1" id="KW-0479">Metal-binding</keyword>
<evidence type="ECO:0000256" key="5">
    <source>
        <dbReference type="SAM" id="MobiDB-lite"/>
    </source>
</evidence>
<keyword evidence="2" id="KW-0863">Zinc-finger</keyword>
<dbReference type="Pfam" id="PF00106">
    <property type="entry name" value="adh_short"/>
    <property type="match status" value="1"/>
</dbReference>
<keyword evidence="8" id="KW-1185">Reference proteome</keyword>
<dbReference type="SUPFAM" id="SSF57903">
    <property type="entry name" value="FYVE/PHD zinc finger"/>
    <property type="match status" value="1"/>
</dbReference>
<dbReference type="Pfam" id="PF02207">
    <property type="entry name" value="zf-UBR"/>
    <property type="match status" value="1"/>
</dbReference>
<dbReference type="SMART" id="SM00249">
    <property type="entry name" value="PHD"/>
    <property type="match status" value="1"/>
</dbReference>
<evidence type="ECO:0000256" key="4">
    <source>
        <dbReference type="PROSITE-ProRule" id="PRU00508"/>
    </source>
</evidence>
<feature type="zinc finger region" description="UBR-type" evidence="4">
    <location>
        <begin position="60"/>
        <end position="126"/>
    </location>
</feature>
<dbReference type="Gene3D" id="3.40.50.720">
    <property type="entry name" value="NAD(P)-binding Rossmann-like Domain"/>
    <property type="match status" value="1"/>
</dbReference>
<dbReference type="PROSITE" id="PS51157">
    <property type="entry name" value="ZF_UBR"/>
    <property type="match status" value="1"/>
</dbReference>
<dbReference type="CDD" id="cd05374">
    <property type="entry name" value="17beta-HSD-like_SDR_c"/>
    <property type="match status" value="1"/>
</dbReference>
<dbReference type="SUPFAM" id="SSF51735">
    <property type="entry name" value="NAD(P)-binding Rossmann-fold domains"/>
    <property type="match status" value="1"/>
</dbReference>
<dbReference type="Proteomes" id="UP000815677">
    <property type="component" value="Unassembled WGS sequence"/>
</dbReference>
<dbReference type="InterPro" id="IPR003126">
    <property type="entry name" value="Znf_UBR"/>
</dbReference>
<dbReference type="InterPro" id="IPR002347">
    <property type="entry name" value="SDR_fam"/>
</dbReference>
<feature type="domain" description="UBR-type" evidence="6">
    <location>
        <begin position="60"/>
        <end position="126"/>
    </location>
</feature>
<dbReference type="PANTHER" id="PTHR13513:SF9">
    <property type="entry name" value="E3 UBIQUITIN-PROTEIN LIGASE UBR7-RELATED"/>
    <property type="match status" value="1"/>
</dbReference>
<reference evidence="7" key="1">
    <citation type="submission" date="2014-09" db="EMBL/GenBank/DDBJ databases">
        <title>Genome sequence of the luminous mushroom Mycena chlorophos for searching fungal bioluminescence genes.</title>
        <authorList>
            <person name="Tanaka Y."/>
            <person name="Kasuga D."/>
            <person name="Oba Y."/>
            <person name="Hase S."/>
            <person name="Sato K."/>
            <person name="Oba Y."/>
            <person name="Sakakibara Y."/>
        </authorList>
    </citation>
    <scope>NUCLEOTIDE SEQUENCE</scope>
</reference>
<organism evidence="7 8">
    <name type="scientific">Mycena chlorophos</name>
    <name type="common">Agaric fungus</name>
    <name type="synonym">Agaricus chlorophos</name>
    <dbReference type="NCBI Taxonomy" id="658473"/>
    <lineage>
        <taxon>Eukaryota</taxon>
        <taxon>Fungi</taxon>
        <taxon>Dikarya</taxon>
        <taxon>Basidiomycota</taxon>
        <taxon>Agaricomycotina</taxon>
        <taxon>Agaricomycetes</taxon>
        <taxon>Agaricomycetidae</taxon>
        <taxon>Agaricales</taxon>
        <taxon>Marasmiineae</taxon>
        <taxon>Mycenaceae</taxon>
        <taxon>Mycena</taxon>
    </lineage>
</organism>
<gene>
    <name evidence="7" type="ORF">MCHLO_13594</name>
</gene>
<feature type="compositionally biased region" description="Basic and acidic residues" evidence="5">
    <location>
        <begin position="275"/>
        <end position="303"/>
    </location>
</feature>
<dbReference type="Gene3D" id="3.30.40.10">
    <property type="entry name" value="Zinc/RING finger domain, C3HC4 (zinc finger)"/>
    <property type="match status" value="1"/>
</dbReference>
<dbReference type="EMBL" id="DF849380">
    <property type="protein sequence ID" value="GAT57010.1"/>
    <property type="molecule type" value="Genomic_DNA"/>
</dbReference>
<feature type="region of interest" description="Disordered" evidence="5">
    <location>
        <begin position="263"/>
        <end position="315"/>
    </location>
</feature>
<feature type="region of interest" description="Disordered" evidence="5">
    <location>
        <begin position="180"/>
        <end position="216"/>
    </location>
</feature>
<dbReference type="PRINTS" id="PR00080">
    <property type="entry name" value="SDRFAMILY"/>
</dbReference>
<dbReference type="InterPro" id="IPR036291">
    <property type="entry name" value="NAD(P)-bd_dom_sf"/>
</dbReference>
<name>A0ABQ0M154_MYCCL</name>
<dbReference type="InterPro" id="IPR013083">
    <property type="entry name" value="Znf_RING/FYVE/PHD"/>
</dbReference>